<gene>
    <name evidence="1" type="ORF">Gogos_017374</name>
</gene>
<name>A0A7J9BAJ4_GOSGO</name>
<organism evidence="1 2">
    <name type="scientific">Gossypium gossypioides</name>
    <name type="common">Mexican cotton</name>
    <name type="synonym">Selera gossypioides</name>
    <dbReference type="NCBI Taxonomy" id="34282"/>
    <lineage>
        <taxon>Eukaryota</taxon>
        <taxon>Viridiplantae</taxon>
        <taxon>Streptophyta</taxon>
        <taxon>Embryophyta</taxon>
        <taxon>Tracheophyta</taxon>
        <taxon>Spermatophyta</taxon>
        <taxon>Magnoliopsida</taxon>
        <taxon>eudicotyledons</taxon>
        <taxon>Gunneridae</taxon>
        <taxon>Pentapetalae</taxon>
        <taxon>rosids</taxon>
        <taxon>malvids</taxon>
        <taxon>Malvales</taxon>
        <taxon>Malvaceae</taxon>
        <taxon>Malvoideae</taxon>
        <taxon>Gossypium</taxon>
    </lineage>
</organism>
<keyword evidence="2" id="KW-1185">Reference proteome</keyword>
<comment type="caution">
    <text evidence="1">The sequence shown here is derived from an EMBL/GenBank/DDBJ whole genome shotgun (WGS) entry which is preliminary data.</text>
</comment>
<dbReference type="AlphaFoldDB" id="A0A7J9BAJ4"/>
<dbReference type="Proteomes" id="UP000593579">
    <property type="component" value="Unassembled WGS sequence"/>
</dbReference>
<sequence>MKCPFGLVVLHGGDLEGIPPHQNPLSNRLEMEKCHVWCHVSLSIWSFIEVSDQNFVDEELKEKTSCVSGAKRLKMMPMLDASSNSQVRLKILTVSAFYKSLTV</sequence>
<proteinExistence type="predicted"/>
<reference evidence="1 2" key="1">
    <citation type="journal article" date="2019" name="Genome Biol. Evol.">
        <title>Insights into the evolution of the New World diploid cottons (Gossypium, subgenus Houzingenia) based on genome sequencing.</title>
        <authorList>
            <person name="Grover C.E."/>
            <person name="Arick M.A. 2nd"/>
            <person name="Thrash A."/>
            <person name="Conover J.L."/>
            <person name="Sanders W.S."/>
            <person name="Peterson D.G."/>
            <person name="Frelichowski J.E."/>
            <person name="Scheffler J.A."/>
            <person name="Scheffler B.E."/>
            <person name="Wendel J.F."/>
        </authorList>
    </citation>
    <scope>NUCLEOTIDE SEQUENCE [LARGE SCALE GENOMIC DNA]</scope>
    <source>
        <strain evidence="1">5</strain>
        <tissue evidence="1">Leaf</tissue>
    </source>
</reference>
<dbReference type="OrthoDB" id="1104553at2759"/>
<accession>A0A7J9BAJ4</accession>
<evidence type="ECO:0000313" key="2">
    <source>
        <dbReference type="Proteomes" id="UP000593579"/>
    </source>
</evidence>
<protein>
    <submittedName>
        <fullName evidence="1">Uncharacterized protein</fullName>
    </submittedName>
</protein>
<evidence type="ECO:0000313" key="1">
    <source>
        <dbReference type="EMBL" id="MBA0733345.1"/>
    </source>
</evidence>
<dbReference type="EMBL" id="JABEZY010000002">
    <property type="protein sequence ID" value="MBA0733345.1"/>
    <property type="molecule type" value="Genomic_DNA"/>
</dbReference>